<protein>
    <submittedName>
        <fullName evidence="1">Uncharacterized protein</fullName>
    </submittedName>
</protein>
<name>A0A0L6USW8_9BASI</name>
<reference evidence="1 2" key="1">
    <citation type="submission" date="2015-08" db="EMBL/GenBank/DDBJ databases">
        <title>Next Generation Sequencing and Analysis of the Genome of Puccinia sorghi L Schw, the Causal Agent of Maize Common Rust.</title>
        <authorList>
            <person name="Rochi L."/>
            <person name="Burguener G."/>
            <person name="Darino M."/>
            <person name="Turjanski A."/>
            <person name="Kreff E."/>
            <person name="Dieguez M.J."/>
            <person name="Sacco F."/>
        </authorList>
    </citation>
    <scope>NUCLEOTIDE SEQUENCE [LARGE SCALE GENOMIC DNA]</scope>
    <source>
        <strain evidence="1 2">RO10H11247</strain>
    </source>
</reference>
<keyword evidence="2" id="KW-1185">Reference proteome</keyword>
<organism evidence="1 2">
    <name type="scientific">Puccinia sorghi</name>
    <dbReference type="NCBI Taxonomy" id="27349"/>
    <lineage>
        <taxon>Eukaryota</taxon>
        <taxon>Fungi</taxon>
        <taxon>Dikarya</taxon>
        <taxon>Basidiomycota</taxon>
        <taxon>Pucciniomycotina</taxon>
        <taxon>Pucciniomycetes</taxon>
        <taxon>Pucciniales</taxon>
        <taxon>Pucciniaceae</taxon>
        <taxon>Puccinia</taxon>
    </lineage>
</organism>
<evidence type="ECO:0000313" key="1">
    <source>
        <dbReference type="EMBL" id="KNZ51322.1"/>
    </source>
</evidence>
<comment type="caution">
    <text evidence="1">The sequence shown here is derived from an EMBL/GenBank/DDBJ whole genome shotgun (WGS) entry which is preliminary data.</text>
</comment>
<dbReference type="AlphaFoldDB" id="A0A0L6USW8"/>
<dbReference type="VEuPathDB" id="FungiDB:VP01_39g1"/>
<sequence length="459" mass="53672">MFIRYNHFKLNHPKKYKYKLAQHPNLDKHISYYNPIHQIYSKVKIAPCEPSYPALPEAQKKEKKRLVLVLPLPNLMWSGDHHYYFSRNHSGIFACFWSCLYSHDPKPKPKKKEKRKISKGLHFDLNCCWLCVSPSSSFHMPKSYTPSSTSASVLKMKEKSTHRKGSSFNSTLKQHYHLLCTDPKTGTSPIPLPRLPQFQCSLIRPCLAVTYSAVYTIFYKGCHLFLWDPNHITEGHDGIESACSNRVENYEILLEFQPFPSHLFFFFSTFLGIINIIHYYCSSLSSLSGLNSIHLSVLFIHFFKPHFDLLVHRLFILTRYKQSHYCFFSLFFFPHHPEPICLKFNKYNNSPKNGFHCLHTSPPHFCNIPDVPKKNSLLDSHFLCNYTPDIKIGFHENINTFFIKLSIRFSHKNSVRFVDEFPVDSRGKSRESTGYQERKFTTAPTLSTVCLFLYKWGNQ</sequence>
<dbReference type="EMBL" id="LAVV01009057">
    <property type="protein sequence ID" value="KNZ51322.1"/>
    <property type="molecule type" value="Genomic_DNA"/>
</dbReference>
<gene>
    <name evidence="1" type="ORF">VP01_39g1</name>
</gene>
<dbReference type="Proteomes" id="UP000037035">
    <property type="component" value="Unassembled WGS sequence"/>
</dbReference>
<accession>A0A0L6USW8</accession>
<evidence type="ECO:0000313" key="2">
    <source>
        <dbReference type="Proteomes" id="UP000037035"/>
    </source>
</evidence>
<proteinExistence type="predicted"/>